<name>A0ACC0CGG2_CATRO</name>
<accession>A0ACC0CGG2</accession>
<protein>
    <submittedName>
        <fullName evidence="1">Uncharacterized protein</fullName>
    </submittedName>
</protein>
<comment type="caution">
    <text evidence="1">The sequence shown here is derived from an EMBL/GenBank/DDBJ whole genome shotgun (WGS) entry which is preliminary data.</text>
</comment>
<gene>
    <name evidence="1" type="ORF">M9H77_05074</name>
</gene>
<organism evidence="1 2">
    <name type="scientific">Catharanthus roseus</name>
    <name type="common">Madagascar periwinkle</name>
    <name type="synonym">Vinca rosea</name>
    <dbReference type="NCBI Taxonomy" id="4058"/>
    <lineage>
        <taxon>Eukaryota</taxon>
        <taxon>Viridiplantae</taxon>
        <taxon>Streptophyta</taxon>
        <taxon>Embryophyta</taxon>
        <taxon>Tracheophyta</taxon>
        <taxon>Spermatophyta</taxon>
        <taxon>Magnoliopsida</taxon>
        <taxon>eudicotyledons</taxon>
        <taxon>Gunneridae</taxon>
        <taxon>Pentapetalae</taxon>
        <taxon>asterids</taxon>
        <taxon>lamiids</taxon>
        <taxon>Gentianales</taxon>
        <taxon>Apocynaceae</taxon>
        <taxon>Rauvolfioideae</taxon>
        <taxon>Vinceae</taxon>
        <taxon>Catharanthinae</taxon>
        <taxon>Catharanthus</taxon>
    </lineage>
</organism>
<keyword evidence="2" id="KW-1185">Reference proteome</keyword>
<dbReference type="EMBL" id="CM044701">
    <property type="protein sequence ID" value="KAI5683846.1"/>
    <property type="molecule type" value="Genomic_DNA"/>
</dbReference>
<evidence type="ECO:0000313" key="2">
    <source>
        <dbReference type="Proteomes" id="UP001060085"/>
    </source>
</evidence>
<proteinExistence type="predicted"/>
<reference evidence="2" key="1">
    <citation type="journal article" date="2023" name="Nat. Plants">
        <title>Single-cell RNA sequencing provides a high-resolution roadmap for understanding the multicellular compartmentation of specialized metabolism.</title>
        <authorList>
            <person name="Sun S."/>
            <person name="Shen X."/>
            <person name="Li Y."/>
            <person name="Li Y."/>
            <person name="Wang S."/>
            <person name="Li R."/>
            <person name="Zhang H."/>
            <person name="Shen G."/>
            <person name="Guo B."/>
            <person name="Wei J."/>
            <person name="Xu J."/>
            <person name="St-Pierre B."/>
            <person name="Chen S."/>
            <person name="Sun C."/>
        </authorList>
    </citation>
    <scope>NUCLEOTIDE SEQUENCE [LARGE SCALE GENOMIC DNA]</scope>
</reference>
<evidence type="ECO:0000313" key="1">
    <source>
        <dbReference type="EMBL" id="KAI5683846.1"/>
    </source>
</evidence>
<dbReference type="Proteomes" id="UP001060085">
    <property type="component" value="Linkage Group LG01"/>
</dbReference>
<sequence>MSFSYSKNSSAWLLALLRHGTPGAEIGGIFPKPRSRELSVEPRALITLVIPRTPPLGQLRRSKVPVCLSVLNLQRYKTKTAKDVAYLIKIFLEVKNFNDADSNGSPWLH</sequence>